<organism evidence="1 2">
    <name type="scientific">Undibacterium arcticum</name>
    <dbReference type="NCBI Taxonomy" id="1762892"/>
    <lineage>
        <taxon>Bacteria</taxon>
        <taxon>Pseudomonadati</taxon>
        <taxon>Pseudomonadota</taxon>
        <taxon>Betaproteobacteria</taxon>
        <taxon>Burkholderiales</taxon>
        <taxon>Oxalobacteraceae</taxon>
        <taxon>Undibacterium</taxon>
    </lineage>
</organism>
<dbReference type="Proteomes" id="UP001595530">
    <property type="component" value="Unassembled WGS sequence"/>
</dbReference>
<gene>
    <name evidence="1" type="ORF">ACFOFO_06210</name>
</gene>
<protein>
    <recommendedName>
        <fullName evidence="3">Aspartate kinase</fullName>
    </recommendedName>
</protein>
<evidence type="ECO:0000313" key="2">
    <source>
        <dbReference type="Proteomes" id="UP001595530"/>
    </source>
</evidence>
<dbReference type="EMBL" id="JBHRTP010000017">
    <property type="protein sequence ID" value="MFC3107555.1"/>
    <property type="molecule type" value="Genomic_DNA"/>
</dbReference>
<sequence>MIESAFLTEGMMRGLLNLSELARHLRPQLERDLWKPVGQAAVVMALTRLALRLQQNDRPEVRVLPKVGELITRSELTEFTYTNSDTSYECQRHLLAMAESHPGVFVTVTQGMREVLVISGRSMVSSVESCFGSEQLLLKKSNLSALTLRLTPDSKHTPGIFHSILKQLAWRKINLVNMICSYTELTIFLEQSEMALAFSVLSHFA</sequence>
<keyword evidence="2" id="KW-1185">Reference proteome</keyword>
<proteinExistence type="predicted"/>
<comment type="caution">
    <text evidence="1">The sequence shown here is derived from an EMBL/GenBank/DDBJ whole genome shotgun (WGS) entry which is preliminary data.</text>
</comment>
<accession>A0ABV7EY33</accession>
<evidence type="ECO:0008006" key="3">
    <source>
        <dbReference type="Google" id="ProtNLM"/>
    </source>
</evidence>
<reference evidence="2" key="1">
    <citation type="journal article" date="2019" name="Int. J. Syst. Evol. Microbiol.">
        <title>The Global Catalogue of Microorganisms (GCM) 10K type strain sequencing project: providing services to taxonomists for standard genome sequencing and annotation.</title>
        <authorList>
            <consortium name="The Broad Institute Genomics Platform"/>
            <consortium name="The Broad Institute Genome Sequencing Center for Infectious Disease"/>
            <person name="Wu L."/>
            <person name="Ma J."/>
        </authorList>
    </citation>
    <scope>NUCLEOTIDE SEQUENCE [LARGE SCALE GENOMIC DNA]</scope>
    <source>
        <strain evidence="2">KCTC 42986</strain>
    </source>
</reference>
<name>A0ABV7EY33_9BURK</name>
<evidence type="ECO:0000313" key="1">
    <source>
        <dbReference type="EMBL" id="MFC3107555.1"/>
    </source>
</evidence>
<dbReference type="RefSeq" id="WP_390331150.1">
    <property type="nucleotide sequence ID" value="NZ_JBHRTP010000017.1"/>
</dbReference>